<evidence type="ECO:0000259" key="11">
    <source>
        <dbReference type="PROSITE" id="PS50198"/>
    </source>
</evidence>
<evidence type="ECO:0000256" key="5">
    <source>
        <dbReference type="ARBA" id="ARBA00023186"/>
    </source>
</evidence>
<name>A0A2Y9AGI7_9RHOB</name>
<evidence type="ECO:0000256" key="6">
    <source>
        <dbReference type="ARBA" id="ARBA00023235"/>
    </source>
</evidence>
<dbReference type="InterPro" id="IPR050280">
    <property type="entry name" value="OMP_Chaperone_SurA"/>
</dbReference>
<sequence>MTNGFLRGLALALALAAAPVAAQAQGQPFAPAVIVNGQGITNWQIEQRARFWALLNAPNATFEGAREAMINETLQIQAARNAGLQLTPEELDQGMVEFAARGGLEPEQFITLLEQAGVAGETFRDFVRNGLYWRQLVQQRFGPRARPTDAEVERAVARGGSGAGGVRVLISEISIPQTPETRDEVAALTERLSEEISGQASFESAARRFSRSSSAGRGGRLEWRPLSTLPPQIASRVLALEPGEVSDPVDLGSFVGLFLLRDLDESGATTPEPISIEYAEYLIPGGRSEAALAQAARIDANTDTCDDLYGVAQGQPPEVLRREVAPVEEIPADLRAILATLDEGEVSTLLSTGGALRLVMLCGRVAEIPEDPDGALQSAGQAILNQRLEAYAQGFLDELKADAIITDG</sequence>
<dbReference type="PROSITE" id="PS50198">
    <property type="entry name" value="PPIC_PPIASE_2"/>
    <property type="match status" value="1"/>
</dbReference>
<organism evidence="13 15">
    <name type="scientific">Jannaschia seohaensis</name>
    <dbReference type="NCBI Taxonomy" id="475081"/>
    <lineage>
        <taxon>Bacteria</taxon>
        <taxon>Pseudomonadati</taxon>
        <taxon>Pseudomonadota</taxon>
        <taxon>Alphaproteobacteria</taxon>
        <taxon>Rhodobacterales</taxon>
        <taxon>Roseobacteraceae</taxon>
        <taxon>Jannaschia</taxon>
    </lineage>
</organism>
<evidence type="ECO:0000256" key="10">
    <source>
        <dbReference type="SAM" id="SignalP"/>
    </source>
</evidence>
<dbReference type="AlphaFoldDB" id="A0A2Y9AGI7"/>
<feature type="chain" id="PRO_5033338198" description="Parvulin-like PPIase" evidence="10">
    <location>
        <begin position="25"/>
        <end position="408"/>
    </location>
</feature>
<dbReference type="EMBL" id="QGDJ01000002">
    <property type="protein sequence ID" value="PWJ21057.1"/>
    <property type="molecule type" value="Genomic_DNA"/>
</dbReference>
<dbReference type="Pfam" id="PF00639">
    <property type="entry name" value="Rotamase"/>
    <property type="match status" value="1"/>
</dbReference>
<evidence type="ECO:0000256" key="4">
    <source>
        <dbReference type="ARBA" id="ARBA00023110"/>
    </source>
</evidence>
<keyword evidence="4 9" id="KW-0697">Rotamase</keyword>
<keyword evidence="2 10" id="KW-0732">Signal</keyword>
<dbReference type="SUPFAM" id="SSF54534">
    <property type="entry name" value="FKBP-like"/>
    <property type="match status" value="1"/>
</dbReference>
<evidence type="ECO:0000256" key="9">
    <source>
        <dbReference type="PROSITE-ProRule" id="PRU00278"/>
    </source>
</evidence>
<reference evidence="13 15" key="1">
    <citation type="submission" date="2016-10" db="EMBL/GenBank/DDBJ databases">
        <authorList>
            <person name="Cai Z."/>
        </authorList>
    </citation>
    <scope>NUCLEOTIDE SEQUENCE [LARGE SCALE GENOMIC DNA]</scope>
    <source>
        <strain evidence="13 15">DSM 25227</strain>
    </source>
</reference>
<protein>
    <recommendedName>
        <fullName evidence="1">Parvulin-like PPIase</fullName>
    </recommendedName>
    <alternativeName>
        <fullName evidence="7">Peptidyl-prolyl cis-trans isomerase plp</fullName>
    </alternativeName>
    <alternativeName>
        <fullName evidence="8">Rotamase plp</fullName>
    </alternativeName>
</protein>
<dbReference type="Gene3D" id="3.10.50.40">
    <property type="match status" value="1"/>
</dbReference>
<evidence type="ECO:0000313" key="13">
    <source>
        <dbReference type="EMBL" id="SSA41467.1"/>
    </source>
</evidence>
<dbReference type="InterPro" id="IPR046357">
    <property type="entry name" value="PPIase_dom_sf"/>
</dbReference>
<evidence type="ECO:0000313" key="12">
    <source>
        <dbReference type="EMBL" id="PWJ21057.1"/>
    </source>
</evidence>
<keyword evidence="14" id="KW-1185">Reference proteome</keyword>
<dbReference type="Gene3D" id="1.10.4030.10">
    <property type="entry name" value="Porin chaperone SurA, peptide-binding domain"/>
    <property type="match status" value="1"/>
</dbReference>
<dbReference type="Proteomes" id="UP000251571">
    <property type="component" value="Unassembled WGS sequence"/>
</dbReference>
<evidence type="ECO:0000256" key="2">
    <source>
        <dbReference type="ARBA" id="ARBA00022729"/>
    </source>
</evidence>
<evidence type="ECO:0000256" key="1">
    <source>
        <dbReference type="ARBA" id="ARBA00018370"/>
    </source>
</evidence>
<dbReference type="PANTHER" id="PTHR47637:SF1">
    <property type="entry name" value="CHAPERONE SURA"/>
    <property type="match status" value="1"/>
</dbReference>
<keyword evidence="6 9" id="KW-0413">Isomerase</keyword>
<dbReference type="Proteomes" id="UP000245839">
    <property type="component" value="Unassembled WGS sequence"/>
</dbReference>
<feature type="domain" description="PpiC" evidence="11">
    <location>
        <begin position="165"/>
        <end position="262"/>
    </location>
</feature>
<keyword evidence="3" id="KW-0574">Periplasm</keyword>
<dbReference type="InterPro" id="IPR027304">
    <property type="entry name" value="Trigger_fact/SurA_dom_sf"/>
</dbReference>
<dbReference type="RefSeq" id="WP_109563406.1">
    <property type="nucleotide sequence ID" value="NZ_QGDJ01000002.1"/>
</dbReference>
<keyword evidence="5" id="KW-0143">Chaperone</keyword>
<evidence type="ECO:0000256" key="7">
    <source>
        <dbReference type="ARBA" id="ARBA00030642"/>
    </source>
</evidence>
<accession>A0A2Y9AGI7</accession>
<dbReference type="InterPro" id="IPR000297">
    <property type="entry name" value="PPIase_PpiC"/>
</dbReference>
<dbReference type="PANTHER" id="PTHR47637">
    <property type="entry name" value="CHAPERONE SURA"/>
    <property type="match status" value="1"/>
</dbReference>
<evidence type="ECO:0000256" key="3">
    <source>
        <dbReference type="ARBA" id="ARBA00022764"/>
    </source>
</evidence>
<reference evidence="12 14" key="2">
    <citation type="submission" date="2018-03" db="EMBL/GenBank/DDBJ databases">
        <title>Genomic Encyclopedia of Archaeal and Bacterial Type Strains, Phase II (KMG-II): from individual species to whole genera.</title>
        <authorList>
            <person name="Goeker M."/>
        </authorList>
    </citation>
    <scope>NUCLEOTIDE SEQUENCE [LARGE SCALE GENOMIC DNA]</scope>
    <source>
        <strain evidence="12 14">DSM 25227</strain>
    </source>
</reference>
<dbReference type="InterPro" id="IPR015391">
    <property type="entry name" value="SurA_N"/>
</dbReference>
<evidence type="ECO:0000313" key="15">
    <source>
        <dbReference type="Proteomes" id="UP000251571"/>
    </source>
</evidence>
<dbReference type="EMBL" id="UETC01000002">
    <property type="protein sequence ID" value="SSA41467.1"/>
    <property type="molecule type" value="Genomic_DNA"/>
</dbReference>
<gene>
    <name evidence="12" type="ORF">BCF38_102305</name>
    <name evidence="13" type="ORF">SAMN05421539_102305</name>
</gene>
<evidence type="ECO:0000313" key="14">
    <source>
        <dbReference type="Proteomes" id="UP000245839"/>
    </source>
</evidence>
<proteinExistence type="predicted"/>
<evidence type="ECO:0000256" key="8">
    <source>
        <dbReference type="ARBA" id="ARBA00031484"/>
    </source>
</evidence>
<dbReference type="SUPFAM" id="SSF109998">
    <property type="entry name" value="Triger factor/SurA peptide-binding domain-like"/>
    <property type="match status" value="1"/>
</dbReference>
<dbReference type="GO" id="GO:0003755">
    <property type="term" value="F:peptidyl-prolyl cis-trans isomerase activity"/>
    <property type="evidence" value="ECO:0007669"/>
    <property type="project" value="UniProtKB-KW"/>
</dbReference>
<dbReference type="OrthoDB" id="9791746at2"/>
<dbReference type="Pfam" id="PF09312">
    <property type="entry name" value="SurA_N"/>
    <property type="match status" value="1"/>
</dbReference>
<feature type="signal peptide" evidence="10">
    <location>
        <begin position="1"/>
        <end position="24"/>
    </location>
</feature>